<dbReference type="InterPro" id="IPR000182">
    <property type="entry name" value="GNAT_dom"/>
</dbReference>
<proteinExistence type="predicted"/>
<reference evidence="2" key="1">
    <citation type="submission" date="2021-04" db="EMBL/GenBank/DDBJ databases">
        <title>Draft genome sequence of Xylanibacillus composti strain K13.</title>
        <authorList>
            <person name="Uke A."/>
            <person name="Chhe C."/>
            <person name="Baramee S."/>
            <person name="Kosugi A."/>
        </authorList>
    </citation>
    <scope>NUCLEOTIDE SEQUENCE</scope>
    <source>
        <strain evidence="2">K13</strain>
    </source>
</reference>
<dbReference type="Gene3D" id="3.40.630.30">
    <property type="match status" value="1"/>
</dbReference>
<dbReference type="PROSITE" id="PS51186">
    <property type="entry name" value="GNAT"/>
    <property type="match status" value="1"/>
</dbReference>
<dbReference type="AlphaFoldDB" id="A0A8J4H959"/>
<dbReference type="EMBL" id="BOVK01000113">
    <property type="protein sequence ID" value="GIQ71559.1"/>
    <property type="molecule type" value="Genomic_DNA"/>
</dbReference>
<organism evidence="2 3">
    <name type="scientific">Xylanibacillus composti</name>
    <dbReference type="NCBI Taxonomy" id="1572762"/>
    <lineage>
        <taxon>Bacteria</taxon>
        <taxon>Bacillati</taxon>
        <taxon>Bacillota</taxon>
        <taxon>Bacilli</taxon>
        <taxon>Bacillales</taxon>
        <taxon>Paenibacillaceae</taxon>
        <taxon>Xylanibacillus</taxon>
    </lineage>
</organism>
<protein>
    <recommendedName>
        <fullName evidence="1">N-acetyltransferase domain-containing protein</fullName>
    </recommendedName>
</protein>
<evidence type="ECO:0000313" key="3">
    <source>
        <dbReference type="Proteomes" id="UP000677918"/>
    </source>
</evidence>
<evidence type="ECO:0000259" key="1">
    <source>
        <dbReference type="PROSITE" id="PS51186"/>
    </source>
</evidence>
<comment type="caution">
    <text evidence="2">The sequence shown here is derived from an EMBL/GenBank/DDBJ whole genome shotgun (WGS) entry which is preliminary data.</text>
</comment>
<dbReference type="GO" id="GO:0016747">
    <property type="term" value="F:acyltransferase activity, transferring groups other than amino-acyl groups"/>
    <property type="evidence" value="ECO:0007669"/>
    <property type="project" value="InterPro"/>
</dbReference>
<dbReference type="SUPFAM" id="SSF55729">
    <property type="entry name" value="Acyl-CoA N-acyltransferases (Nat)"/>
    <property type="match status" value="1"/>
</dbReference>
<keyword evidence="3" id="KW-1185">Reference proteome</keyword>
<gene>
    <name evidence="2" type="ORF">XYCOK13_43830</name>
</gene>
<feature type="domain" description="N-acetyltransferase" evidence="1">
    <location>
        <begin position="1"/>
        <end position="64"/>
    </location>
</feature>
<dbReference type="InterPro" id="IPR016181">
    <property type="entry name" value="Acyl_CoA_acyltransferase"/>
</dbReference>
<dbReference type="Pfam" id="PF00583">
    <property type="entry name" value="Acetyltransf_1"/>
    <property type="match status" value="1"/>
</dbReference>
<accession>A0A8J4H959</accession>
<name>A0A8J4H959_9BACL</name>
<evidence type="ECO:0000313" key="2">
    <source>
        <dbReference type="EMBL" id="GIQ71559.1"/>
    </source>
</evidence>
<sequence>MGYGSEVLRQFEELMTSKEIKKYRIGVIVDNEPAHRFWNKQGFVRVASSINGDNKEIVIYEKTI</sequence>
<dbReference type="Proteomes" id="UP000677918">
    <property type="component" value="Unassembled WGS sequence"/>
</dbReference>